<evidence type="ECO:0000256" key="1">
    <source>
        <dbReference type="SAM" id="SignalP"/>
    </source>
</evidence>
<dbReference type="Gene3D" id="2.60.120.260">
    <property type="entry name" value="Galactose-binding domain-like"/>
    <property type="match status" value="1"/>
</dbReference>
<evidence type="ECO:0000313" key="2">
    <source>
        <dbReference type="EMBL" id="ELP89390.1"/>
    </source>
</evidence>
<dbReference type="Gene3D" id="3.20.20.80">
    <property type="entry name" value="Glycosidases"/>
    <property type="match status" value="1"/>
</dbReference>
<keyword evidence="1" id="KW-0732">Signal</keyword>
<reference evidence="2 3" key="1">
    <citation type="submission" date="2012-10" db="EMBL/GenBank/DDBJ databases">
        <authorList>
            <person name="Zafar N."/>
            <person name="Inman J."/>
            <person name="Hall N."/>
            <person name="Lorenzi H."/>
            <person name="Caler E."/>
        </authorList>
    </citation>
    <scope>NUCLEOTIDE SEQUENCE [LARGE SCALE GENOMIC DNA]</scope>
    <source>
        <strain evidence="2 3">IP1</strain>
    </source>
</reference>
<dbReference type="KEGG" id="eiv:EIN_389650"/>
<dbReference type="RefSeq" id="XP_004256161.1">
    <property type="nucleotide sequence ID" value="XM_004256113.1"/>
</dbReference>
<feature type="signal peptide" evidence="1">
    <location>
        <begin position="1"/>
        <end position="16"/>
    </location>
</feature>
<proteinExistence type="predicted"/>
<sequence>MELLLLYVILLSVVSAETNILVNPSFEIMDGNKVKNWSFSSSATVHTTDKKDGLQSIKIKGTSKVEFVSQKVSLETSFQYKVCCNVKLDANENNFFMFAIEEFFNGTYITGSYSPRYNQTNGWEKLCFNTYIIKNETHTYTNIYYVVKDTSGVALVDSVSVTKLTSFLDNVEVVSYRQEVHDTHKSFEVYVKQNASSLVDLQHLKITVSIFKSGVLKKTQTAYATGTVTKFLFENEFSVKGIYDVTAELLYVPENTKEVVKTKFNRVIDKQQKYTFDKYGRVLENGVPILPIGLYYYAITESEIDQLITTHINIMIPYRRPSIKMLDLMNLKYGERLKAVITVRDLYSYNKNSCNVTKDYYNVEYNNLLTYVETYKDHPNVFAWYVDDETPLCGIDEMTNLTMTIRDKDPDHPCYSVYYQYLDTVQYLPSFDAFGLDIYPINESTVYSVYNLQNKINNDVMGTRSTWPVIQAMNWMSYALQFPEKYKNKNTRAPTLQELRVMSWLGFIGGAKGMFYYSYFDFVYMDDKGDPFMNRWFDLTVATNEIYNMRDIILSVEETSQYTVEVETDRVLYLKKRVKNYDYIIIANADEKESRSATVYLPNNKCERIMGNGKIDKTEEKVNIKLEPIDVFILKMESASLGVLTLKSHTKCVFGK</sequence>
<evidence type="ECO:0008006" key="4">
    <source>
        <dbReference type="Google" id="ProtNLM"/>
    </source>
</evidence>
<dbReference type="InterPro" id="IPR017853">
    <property type="entry name" value="GH"/>
</dbReference>
<dbReference type="Proteomes" id="UP000014680">
    <property type="component" value="Unassembled WGS sequence"/>
</dbReference>
<accession>A0A0A1U502</accession>
<name>A0A0A1U502_ENTIV</name>
<dbReference type="OrthoDB" id="2338662at2759"/>
<dbReference type="GeneID" id="14888464"/>
<feature type="chain" id="PRO_5001980570" description="CBM-cenC domain-containing protein" evidence="1">
    <location>
        <begin position="17"/>
        <end position="656"/>
    </location>
</feature>
<gene>
    <name evidence="2" type="ORF">EIN_389650</name>
</gene>
<keyword evidence="3" id="KW-1185">Reference proteome</keyword>
<dbReference type="VEuPathDB" id="AmoebaDB:EIN_389650"/>
<organism evidence="2 3">
    <name type="scientific">Entamoeba invadens IP1</name>
    <dbReference type="NCBI Taxonomy" id="370355"/>
    <lineage>
        <taxon>Eukaryota</taxon>
        <taxon>Amoebozoa</taxon>
        <taxon>Evosea</taxon>
        <taxon>Archamoebae</taxon>
        <taxon>Mastigamoebida</taxon>
        <taxon>Entamoebidae</taxon>
        <taxon>Entamoeba</taxon>
    </lineage>
</organism>
<dbReference type="SUPFAM" id="SSF51445">
    <property type="entry name" value="(Trans)glycosidases"/>
    <property type="match status" value="1"/>
</dbReference>
<dbReference type="EMBL" id="KB206629">
    <property type="protein sequence ID" value="ELP89390.1"/>
    <property type="molecule type" value="Genomic_DNA"/>
</dbReference>
<dbReference type="AlphaFoldDB" id="A0A0A1U502"/>
<protein>
    <recommendedName>
        <fullName evidence="4">CBM-cenC domain-containing protein</fullName>
    </recommendedName>
</protein>
<evidence type="ECO:0000313" key="3">
    <source>
        <dbReference type="Proteomes" id="UP000014680"/>
    </source>
</evidence>